<dbReference type="Gene3D" id="1.10.287.380">
    <property type="entry name" value="Valyl-tRNA synthetase, C-terminal domain"/>
    <property type="match status" value="1"/>
</dbReference>
<accession>A0A8B4I2S6</accession>
<dbReference type="GO" id="GO:0005737">
    <property type="term" value="C:cytoplasm"/>
    <property type="evidence" value="ECO:0007669"/>
    <property type="project" value="InterPro"/>
</dbReference>
<sequence length="54" mass="5801">MQQVDGKLSNSAFLDNAPAEVIEKEPAKLAEAERALGKLAEHMCGSPVCKLETM</sequence>
<dbReference type="Proteomes" id="UP000248640">
    <property type="component" value="Chromosome 1"/>
</dbReference>
<evidence type="ECO:0000256" key="1">
    <source>
        <dbReference type="ARBA" id="ARBA00022741"/>
    </source>
</evidence>
<dbReference type="GO" id="GO:0005524">
    <property type="term" value="F:ATP binding"/>
    <property type="evidence" value="ECO:0007669"/>
    <property type="project" value="UniProtKB-KW"/>
</dbReference>
<evidence type="ECO:0000256" key="2">
    <source>
        <dbReference type="ARBA" id="ARBA00022840"/>
    </source>
</evidence>
<name>A0A8B4I2S6_PSEFL</name>
<dbReference type="GO" id="GO:0006438">
    <property type="term" value="P:valyl-tRNA aminoacylation"/>
    <property type="evidence" value="ECO:0007669"/>
    <property type="project" value="InterPro"/>
</dbReference>
<evidence type="ECO:0000313" key="5">
    <source>
        <dbReference type="Proteomes" id="UP000248640"/>
    </source>
</evidence>
<organism evidence="4 5">
    <name type="scientific">Pseudomonas fluorescens</name>
    <dbReference type="NCBI Taxonomy" id="294"/>
    <lineage>
        <taxon>Bacteria</taxon>
        <taxon>Pseudomonadati</taxon>
        <taxon>Pseudomonadota</taxon>
        <taxon>Gammaproteobacteria</taxon>
        <taxon>Pseudomonadales</taxon>
        <taxon>Pseudomonadaceae</taxon>
        <taxon>Pseudomonas</taxon>
    </lineage>
</organism>
<keyword evidence="1" id="KW-0547">Nucleotide-binding</keyword>
<dbReference type="Pfam" id="PF10458">
    <property type="entry name" value="Val_tRNA-synt_C"/>
    <property type="match status" value="1"/>
</dbReference>
<dbReference type="InterPro" id="IPR010978">
    <property type="entry name" value="tRNA-bd_arm"/>
</dbReference>
<dbReference type="EMBL" id="LS483372">
    <property type="protein sequence ID" value="SQF89858.1"/>
    <property type="molecule type" value="Genomic_DNA"/>
</dbReference>
<reference evidence="4 5" key="1">
    <citation type="submission" date="2018-06" db="EMBL/GenBank/DDBJ databases">
        <authorList>
            <consortium name="Pathogen Informatics"/>
            <person name="Doyle S."/>
        </authorList>
    </citation>
    <scope>NUCLEOTIDE SEQUENCE [LARGE SCALE GENOMIC DNA]</scope>
    <source>
        <strain evidence="4 5">NCTC10038</strain>
    </source>
</reference>
<dbReference type="InterPro" id="IPR037118">
    <property type="entry name" value="Val-tRNA_synth_C_sf"/>
</dbReference>
<proteinExistence type="predicted"/>
<keyword evidence="4" id="KW-0436">Ligase</keyword>
<feature type="domain" description="Valyl-tRNA synthetase tRNA-binding arm" evidence="3">
    <location>
        <begin position="2"/>
        <end position="42"/>
    </location>
</feature>
<dbReference type="SUPFAM" id="SSF46589">
    <property type="entry name" value="tRNA-binding arm"/>
    <property type="match status" value="1"/>
</dbReference>
<keyword evidence="4" id="KW-0030">Aminoacyl-tRNA synthetase</keyword>
<evidence type="ECO:0000259" key="3">
    <source>
        <dbReference type="Pfam" id="PF10458"/>
    </source>
</evidence>
<evidence type="ECO:0000313" key="4">
    <source>
        <dbReference type="EMBL" id="SQF89858.1"/>
    </source>
</evidence>
<dbReference type="InterPro" id="IPR019499">
    <property type="entry name" value="Val-tRNA_synth_tRNA-bd"/>
</dbReference>
<gene>
    <name evidence="4" type="ORF">NCTC10038_01247</name>
</gene>
<keyword evidence="2" id="KW-0067">ATP-binding</keyword>
<protein>
    <submittedName>
        <fullName evidence="4">Valyl-tRNA synthetase</fullName>
    </submittedName>
</protein>
<dbReference type="GO" id="GO:0004832">
    <property type="term" value="F:valine-tRNA ligase activity"/>
    <property type="evidence" value="ECO:0007669"/>
    <property type="project" value="InterPro"/>
</dbReference>
<dbReference type="AlphaFoldDB" id="A0A8B4I2S6"/>